<gene>
    <name evidence="1" type="ORF">TUM3794_05000</name>
</gene>
<evidence type="ECO:0000313" key="1">
    <source>
        <dbReference type="EMBL" id="GIU36206.1"/>
    </source>
</evidence>
<reference evidence="1 2" key="1">
    <citation type="submission" date="2021-05" db="EMBL/GenBank/DDBJ databases">
        <title>Molecular characterization for Shewanella algae harboring chromosomal blaOXA-55-like strains isolated from clinical and environment sample.</title>
        <authorList>
            <person name="Ohama Y."/>
            <person name="Aoki K."/>
            <person name="Harada S."/>
            <person name="Moriya K."/>
            <person name="Ishii Y."/>
            <person name="Tateda K."/>
        </authorList>
    </citation>
    <scope>NUCLEOTIDE SEQUENCE [LARGE SCALE GENOMIC DNA]</scope>
    <source>
        <strain evidence="1 2">MBTL60-118</strain>
    </source>
</reference>
<evidence type="ECO:0008006" key="3">
    <source>
        <dbReference type="Google" id="ProtNLM"/>
    </source>
</evidence>
<evidence type="ECO:0000313" key="2">
    <source>
        <dbReference type="Proteomes" id="UP000773469"/>
    </source>
</evidence>
<keyword evidence="2" id="KW-1185">Reference proteome</keyword>
<organism evidence="1 2">
    <name type="scientific">Shewanella colwelliana</name>
    <name type="common">Alteromonas colwelliana</name>
    <dbReference type="NCBI Taxonomy" id="23"/>
    <lineage>
        <taxon>Bacteria</taxon>
        <taxon>Pseudomonadati</taxon>
        <taxon>Pseudomonadota</taxon>
        <taxon>Gammaproteobacteria</taxon>
        <taxon>Alteromonadales</taxon>
        <taxon>Shewanellaceae</taxon>
        <taxon>Shewanella</taxon>
    </lineage>
</organism>
<sequence length="76" mass="8719">MALLASALDCRKPKNELRKETASGKRRLVHIAVQIISLKRNQLVLHAHPLIPLTLYIITTIRTLHDLRKYFGYASE</sequence>
<dbReference type="EMBL" id="BPEU01000003">
    <property type="protein sequence ID" value="GIU36206.1"/>
    <property type="molecule type" value="Genomic_DNA"/>
</dbReference>
<dbReference type="Proteomes" id="UP000773469">
    <property type="component" value="Unassembled WGS sequence"/>
</dbReference>
<protein>
    <recommendedName>
        <fullName evidence="3">Transposase DDE domain-containing protein</fullName>
    </recommendedName>
</protein>
<proteinExistence type="predicted"/>
<name>A0ABQ4NV35_SHECO</name>
<comment type="caution">
    <text evidence="1">The sequence shown here is derived from an EMBL/GenBank/DDBJ whole genome shotgun (WGS) entry which is preliminary data.</text>
</comment>
<accession>A0ABQ4NV35</accession>